<dbReference type="PROSITE" id="PS00018">
    <property type="entry name" value="EF_HAND_1"/>
    <property type="match status" value="2"/>
</dbReference>
<evidence type="ECO:0000256" key="4">
    <source>
        <dbReference type="ARBA" id="ARBA00022837"/>
    </source>
</evidence>
<dbReference type="PANTHER" id="PTHR45668">
    <property type="entry name" value="SERINE/THREONINE-PROTEIN PHOSPHATASE 5-RELATED"/>
    <property type="match status" value="1"/>
</dbReference>
<keyword evidence="5" id="KW-0464">Manganese</keyword>
<dbReference type="InterPro" id="IPR011992">
    <property type="entry name" value="EF-hand-dom_pair"/>
</dbReference>
<dbReference type="PANTHER" id="PTHR45668:SF3">
    <property type="entry name" value="SERINE_THREONINE-PROTEIN PHOSPHATASE RDGC"/>
    <property type="match status" value="1"/>
</dbReference>
<dbReference type="SUPFAM" id="SSF56300">
    <property type="entry name" value="Metallo-dependent phosphatases"/>
    <property type="match status" value="1"/>
</dbReference>
<evidence type="ECO:0000256" key="3">
    <source>
        <dbReference type="ARBA" id="ARBA00022723"/>
    </source>
</evidence>
<proteinExistence type="inferred from homology"/>
<dbReference type="Gene3D" id="3.60.21.10">
    <property type="match status" value="1"/>
</dbReference>
<gene>
    <name evidence="7" type="ORF">PACLA_8A054687</name>
</gene>
<protein>
    <recommendedName>
        <fullName evidence="6">Serine/threonine-protein phosphatase</fullName>
        <ecNumber evidence="6">3.1.3.16</ecNumber>
    </recommendedName>
</protein>
<evidence type="ECO:0000256" key="2">
    <source>
        <dbReference type="ARBA" id="ARBA00008294"/>
    </source>
</evidence>
<dbReference type="InterPro" id="IPR029052">
    <property type="entry name" value="Metallo-depent_PP-like"/>
</dbReference>
<dbReference type="GO" id="GO:0004722">
    <property type="term" value="F:protein serine/threonine phosphatase activity"/>
    <property type="evidence" value="ECO:0007669"/>
    <property type="project" value="UniProtKB-EC"/>
</dbReference>
<comment type="catalytic activity">
    <reaction evidence="6">
        <text>O-phospho-L-threonyl-[protein] + H2O = L-threonyl-[protein] + phosphate</text>
        <dbReference type="Rhea" id="RHEA:47004"/>
        <dbReference type="Rhea" id="RHEA-COMP:11060"/>
        <dbReference type="Rhea" id="RHEA-COMP:11605"/>
        <dbReference type="ChEBI" id="CHEBI:15377"/>
        <dbReference type="ChEBI" id="CHEBI:30013"/>
        <dbReference type="ChEBI" id="CHEBI:43474"/>
        <dbReference type="ChEBI" id="CHEBI:61977"/>
        <dbReference type="EC" id="3.1.3.16"/>
    </reaction>
</comment>
<dbReference type="AlphaFoldDB" id="A0A7D9I6P1"/>
<keyword evidence="6" id="KW-0378">Hydrolase</keyword>
<dbReference type="InterPro" id="IPR006186">
    <property type="entry name" value="Ser/Thr-sp_prot-phosphatase"/>
</dbReference>
<evidence type="ECO:0000256" key="6">
    <source>
        <dbReference type="RuleBase" id="RU004273"/>
    </source>
</evidence>
<dbReference type="InterPro" id="IPR002048">
    <property type="entry name" value="EF_hand_dom"/>
</dbReference>
<evidence type="ECO:0000256" key="5">
    <source>
        <dbReference type="ARBA" id="ARBA00023211"/>
    </source>
</evidence>
<organism evidence="7 8">
    <name type="scientific">Paramuricea clavata</name>
    <name type="common">Red gorgonian</name>
    <name type="synonym">Violescent sea-whip</name>
    <dbReference type="NCBI Taxonomy" id="317549"/>
    <lineage>
        <taxon>Eukaryota</taxon>
        <taxon>Metazoa</taxon>
        <taxon>Cnidaria</taxon>
        <taxon>Anthozoa</taxon>
        <taxon>Octocorallia</taxon>
        <taxon>Malacalcyonacea</taxon>
        <taxon>Plexauridae</taxon>
        <taxon>Paramuricea</taxon>
    </lineage>
</organism>
<reference evidence="7" key="1">
    <citation type="submission" date="2020-04" db="EMBL/GenBank/DDBJ databases">
        <authorList>
            <person name="Alioto T."/>
            <person name="Alioto T."/>
            <person name="Gomez Garrido J."/>
        </authorList>
    </citation>
    <scope>NUCLEOTIDE SEQUENCE</scope>
    <source>
        <strain evidence="7">A484AB</strain>
    </source>
</reference>
<dbReference type="PROSITE" id="PS50222">
    <property type="entry name" value="EF_HAND_2"/>
    <property type="match status" value="3"/>
</dbReference>
<keyword evidence="4" id="KW-0106">Calcium</keyword>
<evidence type="ECO:0000313" key="8">
    <source>
        <dbReference type="Proteomes" id="UP001152795"/>
    </source>
</evidence>
<dbReference type="SUPFAM" id="SSF47473">
    <property type="entry name" value="EF-hand"/>
    <property type="match status" value="1"/>
</dbReference>
<dbReference type="InterPro" id="IPR004843">
    <property type="entry name" value="Calcineurin-like_PHP"/>
</dbReference>
<feature type="non-terminal residue" evidence="7">
    <location>
        <position position="1"/>
    </location>
</feature>
<dbReference type="Pfam" id="PF13499">
    <property type="entry name" value="EF-hand_7"/>
    <property type="match status" value="1"/>
</dbReference>
<keyword evidence="3" id="KW-0479">Metal-binding</keyword>
<sequence length="445" mass="51567">DLHGSYEDLMIIFEKNSAPSCDNPYIFNGDLVDRGPCSIEIILVIFAFFLLYPNHVFINRGNHEDHIMNSRYGFSKEVIKKYKSHASKIIRVVEDVFSWLTLATVVDNEILVVHGGVSDITDLQYVDNINRHKYTSVLKPDFLATNRDNIDYDEWRQVLDLLWSDPLSKPGCTVNSYRGGGCYFGPDVTKKVLERHGLKLIVRSHECCLEGHDSTHGGKVLTVFSASDYYEKGSNKGAYMKILPNLKPYFVEYTGMQCMKKFNFVERISRVEESALRELRKLIFSQKDSLLQEFRKYDTEHTGLITVLEWTNVMERVLEICLPWSMIRKQISVGIKDGKVDYESCLDQYQIEAMFSKKGNFIEALYRHRNTFETIFRVMDKNNSGMVSLDEFEECCRILCEHTKCMSEQDVQDLARTLDINQDGFIDFNEFLEAFRLSENSSNKN</sequence>
<dbReference type="PROSITE" id="PS00125">
    <property type="entry name" value="SER_THR_PHOSPHATASE"/>
    <property type="match status" value="1"/>
</dbReference>
<dbReference type="InterPro" id="IPR051134">
    <property type="entry name" value="PPP_phosphatase"/>
</dbReference>
<accession>A0A7D9I6P1</accession>
<dbReference type="EMBL" id="CACRXK020003363">
    <property type="protein sequence ID" value="CAB3998464.1"/>
    <property type="molecule type" value="Genomic_DNA"/>
</dbReference>
<evidence type="ECO:0000313" key="7">
    <source>
        <dbReference type="EMBL" id="CAB3998464.1"/>
    </source>
</evidence>
<dbReference type="Pfam" id="PF00149">
    <property type="entry name" value="Metallophos"/>
    <property type="match status" value="1"/>
</dbReference>
<dbReference type="SMART" id="SM00054">
    <property type="entry name" value="EFh"/>
    <property type="match status" value="3"/>
</dbReference>
<comment type="caution">
    <text evidence="7">The sequence shown here is derived from an EMBL/GenBank/DDBJ whole genome shotgun (WGS) entry which is preliminary data.</text>
</comment>
<comment type="similarity">
    <text evidence="2 6">Belongs to the PPP phosphatase family.</text>
</comment>
<keyword evidence="8" id="KW-1185">Reference proteome</keyword>
<name>A0A7D9I6P1_PARCT</name>
<dbReference type="PRINTS" id="PR00114">
    <property type="entry name" value="STPHPHTASE"/>
</dbReference>
<dbReference type="GO" id="GO:0005509">
    <property type="term" value="F:calcium ion binding"/>
    <property type="evidence" value="ECO:0007669"/>
    <property type="project" value="InterPro"/>
</dbReference>
<dbReference type="Gene3D" id="1.10.238.10">
    <property type="entry name" value="EF-hand"/>
    <property type="match status" value="1"/>
</dbReference>
<dbReference type="SMART" id="SM00156">
    <property type="entry name" value="PP2Ac"/>
    <property type="match status" value="1"/>
</dbReference>
<dbReference type="Proteomes" id="UP001152795">
    <property type="component" value="Unassembled WGS sequence"/>
</dbReference>
<comment type="cofactor">
    <cofactor evidence="1">
        <name>Mn(2+)</name>
        <dbReference type="ChEBI" id="CHEBI:29035"/>
    </cofactor>
</comment>
<dbReference type="EC" id="3.1.3.16" evidence="6"/>
<dbReference type="CDD" id="cd00051">
    <property type="entry name" value="EFh"/>
    <property type="match status" value="1"/>
</dbReference>
<dbReference type="OrthoDB" id="442428at2759"/>
<evidence type="ECO:0000256" key="1">
    <source>
        <dbReference type="ARBA" id="ARBA00001936"/>
    </source>
</evidence>
<dbReference type="InterPro" id="IPR018247">
    <property type="entry name" value="EF_Hand_1_Ca_BS"/>
</dbReference>